<gene>
    <name evidence="1" type="ORF">LENED_011506</name>
</gene>
<accession>A0A1Q3EQ76</accession>
<proteinExistence type="predicted"/>
<name>A0A1Q3EQ76_LENED</name>
<organism evidence="1 2">
    <name type="scientific">Lentinula edodes</name>
    <name type="common">Shiitake mushroom</name>
    <name type="synonym">Lentinus edodes</name>
    <dbReference type="NCBI Taxonomy" id="5353"/>
    <lineage>
        <taxon>Eukaryota</taxon>
        <taxon>Fungi</taxon>
        <taxon>Dikarya</taxon>
        <taxon>Basidiomycota</taxon>
        <taxon>Agaricomycotina</taxon>
        <taxon>Agaricomycetes</taxon>
        <taxon>Agaricomycetidae</taxon>
        <taxon>Agaricales</taxon>
        <taxon>Marasmiineae</taxon>
        <taxon>Omphalotaceae</taxon>
        <taxon>Lentinula</taxon>
    </lineage>
</organism>
<evidence type="ECO:0000313" key="1">
    <source>
        <dbReference type="EMBL" id="GAW09357.1"/>
    </source>
</evidence>
<sequence length="102" mass="11133">MELLRLNSQNVLAYRVSLSQSKIGQCDSVGLSGGEGSKPAVADLPLLRSPALFIFRISWRSTGPSQWTRRKLLRLIPQRARGNARGLASTLGNGMVLRIIST</sequence>
<reference evidence="1 2" key="1">
    <citation type="submission" date="2016-08" db="EMBL/GenBank/DDBJ databases">
        <authorList>
            <consortium name="Lentinula edodes genome sequencing consortium"/>
            <person name="Sakamoto Y."/>
            <person name="Nakade K."/>
            <person name="Sato S."/>
            <person name="Yoshida Y."/>
            <person name="Miyazaki K."/>
            <person name="Natsume S."/>
            <person name="Konno N."/>
        </authorList>
    </citation>
    <scope>NUCLEOTIDE SEQUENCE [LARGE SCALE GENOMIC DNA]</scope>
    <source>
        <strain evidence="1 2">NBRC 111202</strain>
    </source>
</reference>
<dbReference type="Proteomes" id="UP000188533">
    <property type="component" value="Unassembled WGS sequence"/>
</dbReference>
<reference evidence="1 2" key="2">
    <citation type="submission" date="2017-02" db="EMBL/GenBank/DDBJ databases">
        <title>A genome survey and senescence transcriptome analysis in Lentinula edodes.</title>
        <authorList>
            <person name="Sakamoto Y."/>
            <person name="Nakade K."/>
            <person name="Sato S."/>
            <person name="Yoshida Y."/>
            <person name="Miyazaki K."/>
            <person name="Natsume S."/>
            <person name="Konno N."/>
        </authorList>
    </citation>
    <scope>NUCLEOTIDE SEQUENCE [LARGE SCALE GENOMIC DNA]</scope>
    <source>
        <strain evidence="1 2">NBRC 111202</strain>
    </source>
</reference>
<comment type="caution">
    <text evidence="1">The sequence shown here is derived from an EMBL/GenBank/DDBJ whole genome shotgun (WGS) entry which is preliminary data.</text>
</comment>
<dbReference type="EMBL" id="BDGU01001072">
    <property type="protein sequence ID" value="GAW09357.1"/>
    <property type="molecule type" value="Genomic_DNA"/>
</dbReference>
<keyword evidence="2" id="KW-1185">Reference proteome</keyword>
<dbReference type="AlphaFoldDB" id="A0A1Q3EQ76"/>
<evidence type="ECO:0000313" key="2">
    <source>
        <dbReference type="Proteomes" id="UP000188533"/>
    </source>
</evidence>
<protein>
    <submittedName>
        <fullName evidence="1">Uncharacterized protein</fullName>
    </submittedName>
</protein>